<protein>
    <submittedName>
        <fullName evidence="11">Zinc finger protein AEBP2</fullName>
    </submittedName>
</protein>
<keyword evidence="8" id="KW-0804">Transcription</keyword>
<keyword evidence="7" id="KW-0805">Transcription regulation</keyword>
<dbReference type="GO" id="GO:0008270">
    <property type="term" value="F:zinc ion binding"/>
    <property type="evidence" value="ECO:0007669"/>
    <property type="project" value="UniProtKB-KW"/>
</dbReference>
<sequence length="168" mass="18996">MDRYFAARKFPLKVSDDEGIANIKFCNYNLNRQIIINRVLLILCCIGVRLKYKSKDYFDDASMELVRHSLFQLSSIEGMDSSGPPSAITFHSTVIGKRCDPSGKVHVLLHWSPEDMIPDSWIAEADILSNLQKTIPLSKLPPHALQLPSMVTLDKTGIVTRLGKRKRK</sequence>
<evidence type="ECO:0000256" key="5">
    <source>
        <dbReference type="ARBA" id="ARBA00022771"/>
    </source>
</evidence>
<organism evidence="11 12">
    <name type="scientific">Caerostris darwini</name>
    <dbReference type="NCBI Taxonomy" id="1538125"/>
    <lineage>
        <taxon>Eukaryota</taxon>
        <taxon>Metazoa</taxon>
        <taxon>Ecdysozoa</taxon>
        <taxon>Arthropoda</taxon>
        <taxon>Chelicerata</taxon>
        <taxon>Arachnida</taxon>
        <taxon>Araneae</taxon>
        <taxon>Araneomorphae</taxon>
        <taxon>Entelegynae</taxon>
        <taxon>Araneoidea</taxon>
        <taxon>Araneidae</taxon>
        <taxon>Caerostris</taxon>
    </lineage>
</organism>
<accession>A0AAV4UF40</accession>
<evidence type="ECO:0000259" key="10">
    <source>
        <dbReference type="Pfam" id="PF26014"/>
    </source>
</evidence>
<dbReference type="Proteomes" id="UP001054837">
    <property type="component" value="Unassembled WGS sequence"/>
</dbReference>
<keyword evidence="5" id="KW-0863">Zinc-finger</keyword>
<reference evidence="11 12" key="1">
    <citation type="submission" date="2021-06" db="EMBL/GenBank/DDBJ databases">
        <title>Caerostris darwini draft genome.</title>
        <authorList>
            <person name="Kono N."/>
            <person name="Arakawa K."/>
        </authorList>
    </citation>
    <scope>NUCLEOTIDE SEQUENCE [LARGE SCALE GENOMIC DNA]</scope>
</reference>
<evidence type="ECO:0000313" key="12">
    <source>
        <dbReference type="Proteomes" id="UP001054837"/>
    </source>
</evidence>
<keyword evidence="4" id="KW-0677">Repeat</keyword>
<dbReference type="PANTHER" id="PTHR46541">
    <property type="entry name" value="ZINC FINGER PROTEIN AEBP2"/>
    <property type="match status" value="1"/>
</dbReference>
<evidence type="ECO:0000256" key="6">
    <source>
        <dbReference type="ARBA" id="ARBA00022833"/>
    </source>
</evidence>
<dbReference type="EMBL" id="BPLQ01011198">
    <property type="protein sequence ID" value="GIY56392.1"/>
    <property type="molecule type" value="Genomic_DNA"/>
</dbReference>
<keyword evidence="6" id="KW-0862">Zinc</keyword>
<keyword evidence="2" id="KW-0678">Repressor</keyword>
<comment type="subcellular location">
    <subcellularLocation>
        <location evidence="1">Nucleus</location>
    </subcellularLocation>
</comment>
<name>A0AAV4UF40_9ARAC</name>
<dbReference type="InterPro" id="IPR052130">
    <property type="entry name" value="AEBP2/jing_C2H2-ZnF"/>
</dbReference>
<evidence type="ECO:0000256" key="7">
    <source>
        <dbReference type="ARBA" id="ARBA00023015"/>
    </source>
</evidence>
<dbReference type="Pfam" id="PF26014">
    <property type="entry name" value="SH3_AEBP2_C"/>
    <property type="match status" value="1"/>
</dbReference>
<dbReference type="GO" id="GO:0035098">
    <property type="term" value="C:ESC/E(Z) complex"/>
    <property type="evidence" value="ECO:0007669"/>
    <property type="project" value="TreeGrafter"/>
</dbReference>
<evidence type="ECO:0000256" key="1">
    <source>
        <dbReference type="ARBA" id="ARBA00004123"/>
    </source>
</evidence>
<proteinExistence type="predicted"/>
<feature type="domain" description="AEBP2-like C-terminal SH3" evidence="10">
    <location>
        <begin position="53"/>
        <end position="145"/>
    </location>
</feature>
<evidence type="ECO:0000256" key="9">
    <source>
        <dbReference type="ARBA" id="ARBA00023242"/>
    </source>
</evidence>
<keyword evidence="3" id="KW-0479">Metal-binding</keyword>
<evidence type="ECO:0000256" key="4">
    <source>
        <dbReference type="ARBA" id="ARBA00022737"/>
    </source>
</evidence>
<gene>
    <name evidence="11" type="primary">aebp2</name>
    <name evidence="11" type="ORF">CDAR_62441</name>
</gene>
<evidence type="ECO:0000256" key="2">
    <source>
        <dbReference type="ARBA" id="ARBA00022491"/>
    </source>
</evidence>
<keyword evidence="12" id="KW-1185">Reference proteome</keyword>
<dbReference type="AlphaFoldDB" id="A0AAV4UF40"/>
<evidence type="ECO:0000256" key="8">
    <source>
        <dbReference type="ARBA" id="ARBA00023163"/>
    </source>
</evidence>
<comment type="caution">
    <text evidence="11">The sequence shown here is derived from an EMBL/GenBank/DDBJ whole genome shotgun (WGS) entry which is preliminary data.</text>
</comment>
<dbReference type="InterPro" id="IPR059034">
    <property type="entry name" value="SH3_AEBP2_C"/>
</dbReference>
<evidence type="ECO:0000313" key="11">
    <source>
        <dbReference type="EMBL" id="GIY56392.1"/>
    </source>
</evidence>
<dbReference type="GO" id="GO:0006357">
    <property type="term" value="P:regulation of transcription by RNA polymerase II"/>
    <property type="evidence" value="ECO:0007669"/>
    <property type="project" value="TreeGrafter"/>
</dbReference>
<evidence type="ECO:0000256" key="3">
    <source>
        <dbReference type="ARBA" id="ARBA00022723"/>
    </source>
</evidence>
<keyword evidence="9" id="KW-0539">Nucleus</keyword>
<dbReference type="PANTHER" id="PTHR46541:SF1">
    <property type="entry name" value="ZINC FINGER PROTEIN AEBP2"/>
    <property type="match status" value="1"/>
</dbReference>